<feature type="transmembrane region" description="Helical" evidence="1">
    <location>
        <begin position="36"/>
        <end position="56"/>
    </location>
</feature>
<dbReference type="AlphaFoldDB" id="A0A1H5YPN1"/>
<sequence>MKKLISSPAIPVFVVGLFLWAFAFILKKILRFSDNVFISVFIFGLVLELIGLILIIKIYKSKRKKR</sequence>
<organism evidence="2 3">
    <name type="scientific">Halpernia humi</name>
    <dbReference type="NCBI Taxonomy" id="493375"/>
    <lineage>
        <taxon>Bacteria</taxon>
        <taxon>Pseudomonadati</taxon>
        <taxon>Bacteroidota</taxon>
        <taxon>Flavobacteriia</taxon>
        <taxon>Flavobacteriales</taxon>
        <taxon>Weeksellaceae</taxon>
        <taxon>Chryseobacterium group</taxon>
        <taxon>Halpernia</taxon>
    </lineage>
</organism>
<protein>
    <submittedName>
        <fullName evidence="2">Uncharacterized protein</fullName>
    </submittedName>
</protein>
<proteinExistence type="predicted"/>
<accession>A0A1H5YPN1</accession>
<keyword evidence="1" id="KW-1133">Transmembrane helix</keyword>
<name>A0A1H5YPN1_9FLAO</name>
<dbReference type="EMBL" id="FNUS01000004">
    <property type="protein sequence ID" value="SEG25642.1"/>
    <property type="molecule type" value="Genomic_DNA"/>
</dbReference>
<evidence type="ECO:0000256" key="1">
    <source>
        <dbReference type="SAM" id="Phobius"/>
    </source>
</evidence>
<keyword evidence="1" id="KW-0812">Transmembrane</keyword>
<dbReference type="Proteomes" id="UP000236738">
    <property type="component" value="Unassembled WGS sequence"/>
</dbReference>
<keyword evidence="1" id="KW-0472">Membrane</keyword>
<gene>
    <name evidence="2" type="ORF">SAMN05421847_1799</name>
</gene>
<reference evidence="3" key="1">
    <citation type="submission" date="2016-10" db="EMBL/GenBank/DDBJ databases">
        <authorList>
            <person name="Varghese N."/>
            <person name="Submissions S."/>
        </authorList>
    </citation>
    <scope>NUCLEOTIDE SEQUENCE [LARGE SCALE GENOMIC DNA]</scope>
    <source>
        <strain evidence="3">DSM 21580</strain>
    </source>
</reference>
<keyword evidence="3" id="KW-1185">Reference proteome</keyword>
<dbReference type="RefSeq" id="WP_103913763.1">
    <property type="nucleotide sequence ID" value="NZ_FNUS01000004.1"/>
</dbReference>
<evidence type="ECO:0000313" key="3">
    <source>
        <dbReference type="Proteomes" id="UP000236738"/>
    </source>
</evidence>
<feature type="transmembrane region" description="Helical" evidence="1">
    <location>
        <begin position="12"/>
        <end position="30"/>
    </location>
</feature>
<evidence type="ECO:0000313" key="2">
    <source>
        <dbReference type="EMBL" id="SEG25642.1"/>
    </source>
</evidence>